<evidence type="ECO:0000313" key="2">
    <source>
        <dbReference type="EMBL" id="OSS44361.1"/>
    </source>
</evidence>
<keyword evidence="3" id="KW-1185">Reference proteome</keyword>
<proteinExistence type="predicted"/>
<gene>
    <name evidence="2" type="ORF">B5807_10985</name>
</gene>
<reference evidence="2 3" key="1">
    <citation type="journal article" date="2017" name="Genome Announc.">
        <title>Genome sequence of the saprophytic ascomycete Epicoccum nigrum ICMP 19927 strain isolated from New Zealand.</title>
        <authorList>
            <person name="Fokin M."/>
            <person name="Fleetwood D."/>
            <person name="Weir B.S."/>
            <person name="Villas-Boas S.G."/>
        </authorList>
    </citation>
    <scope>NUCLEOTIDE SEQUENCE [LARGE SCALE GENOMIC DNA]</scope>
    <source>
        <strain evidence="2 3">ICMP 19927</strain>
    </source>
</reference>
<evidence type="ECO:0000256" key="1">
    <source>
        <dbReference type="SAM" id="MobiDB-lite"/>
    </source>
</evidence>
<dbReference type="AlphaFoldDB" id="A0A1Y2LKE2"/>
<dbReference type="EMBL" id="KZ107858">
    <property type="protein sequence ID" value="OSS44361.1"/>
    <property type="molecule type" value="Genomic_DNA"/>
</dbReference>
<evidence type="ECO:0000313" key="3">
    <source>
        <dbReference type="Proteomes" id="UP000193240"/>
    </source>
</evidence>
<dbReference type="InParanoid" id="A0A1Y2LKE2"/>
<dbReference type="Proteomes" id="UP000193240">
    <property type="component" value="Unassembled WGS sequence"/>
</dbReference>
<accession>A0A1Y2LKE2</accession>
<feature type="compositionally biased region" description="Low complexity" evidence="1">
    <location>
        <begin position="76"/>
        <end position="94"/>
    </location>
</feature>
<feature type="region of interest" description="Disordered" evidence="1">
    <location>
        <begin position="73"/>
        <end position="94"/>
    </location>
</feature>
<name>A0A1Y2LKE2_EPING</name>
<protein>
    <submittedName>
        <fullName evidence="2">Uncharacterized protein</fullName>
    </submittedName>
</protein>
<organism evidence="2 3">
    <name type="scientific">Epicoccum nigrum</name>
    <name type="common">Soil fungus</name>
    <name type="synonym">Epicoccum purpurascens</name>
    <dbReference type="NCBI Taxonomy" id="105696"/>
    <lineage>
        <taxon>Eukaryota</taxon>
        <taxon>Fungi</taxon>
        <taxon>Dikarya</taxon>
        <taxon>Ascomycota</taxon>
        <taxon>Pezizomycotina</taxon>
        <taxon>Dothideomycetes</taxon>
        <taxon>Pleosporomycetidae</taxon>
        <taxon>Pleosporales</taxon>
        <taxon>Pleosporineae</taxon>
        <taxon>Didymellaceae</taxon>
        <taxon>Epicoccum</taxon>
    </lineage>
</organism>
<sequence>MPSHVTFDKASLTSAVKHVLLVAKIYFCFAQPQDVTEKASTNGLVANRVQSQPGAAQGPNSTNAENKLAKGRLVVGDGSATSDSTTTGTKMMGSRRSSPSFVLNLRYKSSPLWDTRWWATWRLCLAPAN</sequence>